<dbReference type="Proteomes" id="UP000004605">
    <property type="component" value="Unassembled WGS sequence"/>
</dbReference>
<dbReference type="EMBL" id="AFWF01000027">
    <property type="protein sequence ID" value="EGU47180.1"/>
    <property type="molecule type" value="Genomic_DNA"/>
</dbReference>
<dbReference type="Pfam" id="PF21205">
    <property type="entry name" value="Rep3_C"/>
    <property type="match status" value="1"/>
</dbReference>
<protein>
    <submittedName>
        <fullName evidence="3">Replication protein</fullName>
    </submittedName>
</protein>
<evidence type="ECO:0000259" key="2">
    <source>
        <dbReference type="Pfam" id="PF01051"/>
    </source>
</evidence>
<name>F9RXY0_9VIBR</name>
<feature type="domain" description="Initiator Rep protein WH1" evidence="2">
    <location>
        <begin position="41"/>
        <end position="193"/>
    </location>
</feature>
<dbReference type="InterPro" id="IPR036390">
    <property type="entry name" value="WH_DNA-bd_sf"/>
</dbReference>
<dbReference type="Pfam" id="PF01051">
    <property type="entry name" value="Rep3_N"/>
    <property type="match status" value="1"/>
</dbReference>
<dbReference type="InterPro" id="IPR000525">
    <property type="entry name" value="Initiator_Rep_WH1"/>
</dbReference>
<gene>
    <name evidence="3" type="ORF">VII00023_19069</name>
</gene>
<evidence type="ECO:0000313" key="4">
    <source>
        <dbReference type="Proteomes" id="UP000004605"/>
    </source>
</evidence>
<dbReference type="RefSeq" id="WP_006710725.1">
    <property type="nucleotide sequence ID" value="NZ_AFWF01000027.1"/>
</dbReference>
<keyword evidence="4" id="KW-1185">Reference proteome</keyword>
<evidence type="ECO:0000313" key="3">
    <source>
        <dbReference type="EMBL" id="EGU47180.1"/>
    </source>
</evidence>
<comment type="caution">
    <text evidence="3">The sequence shown here is derived from an EMBL/GenBank/DDBJ whole genome shotgun (WGS) entry which is preliminary data.</text>
</comment>
<dbReference type="Gene3D" id="1.10.10.10">
    <property type="entry name" value="Winged helix-like DNA-binding domain superfamily/Winged helix DNA-binding domain"/>
    <property type="match status" value="2"/>
</dbReference>
<dbReference type="AlphaFoldDB" id="F9RXY0"/>
<organism evidence="3 4">
    <name type="scientific">Vibrio ichthyoenteri ATCC 700023</name>
    <dbReference type="NCBI Taxonomy" id="870968"/>
    <lineage>
        <taxon>Bacteria</taxon>
        <taxon>Pseudomonadati</taxon>
        <taxon>Pseudomonadota</taxon>
        <taxon>Gammaproteobacteria</taxon>
        <taxon>Vibrionales</taxon>
        <taxon>Vibrionaceae</taxon>
        <taxon>Vibrio</taxon>
    </lineage>
</organism>
<dbReference type="SUPFAM" id="SSF46785">
    <property type="entry name" value="Winged helix' DNA-binding domain"/>
    <property type="match status" value="2"/>
</dbReference>
<dbReference type="GO" id="GO:0003887">
    <property type="term" value="F:DNA-directed DNA polymerase activity"/>
    <property type="evidence" value="ECO:0007669"/>
    <property type="project" value="InterPro"/>
</dbReference>
<evidence type="ECO:0000256" key="1">
    <source>
        <dbReference type="ARBA" id="ARBA00038283"/>
    </source>
</evidence>
<sequence>MDLAIGSFFFIDIVTQLSCCHGFTVIMSRQKHIISKQELILRQSNALTTAAYSLSRSEKRVVYLALQQCLKMKIDYETVRWGEVAIDIHTSDYLREFTTDNASKEIRAAAESIVKREVVFFEPEESTESEKALTAISWVNGRTHRPKRGVTTFYFNAKLLKTILAIKSDFTRYLISAGELTSPYSMRLYESLMQYNSLKKARFSVSWILERYELPTSYQRMSDFRRRFLKPAIEEISHTTDIYDLSFEESQRNGERFLTFTWKTHGEKFKDKKHKELTVLEHAHLIHAKIIAQEDVNVDELLILKNNMADLMLNGEIICDLALVLIREKLS</sequence>
<accession>F9RXY0</accession>
<dbReference type="InterPro" id="IPR036388">
    <property type="entry name" value="WH-like_DNA-bd_sf"/>
</dbReference>
<proteinExistence type="inferred from homology"/>
<reference evidence="3 4" key="1">
    <citation type="journal article" date="2012" name="Int. J. Syst. Evol. Microbiol.">
        <title>Vibrio caribbeanicus sp. nov., isolated from the marine sponge Scleritoderma cyanea.</title>
        <authorList>
            <person name="Hoffmann M."/>
            <person name="Monday S.R."/>
            <person name="Allard M.W."/>
            <person name="Strain E.A."/>
            <person name="Whittaker P."/>
            <person name="Naum M."/>
            <person name="McCarthy P.J."/>
            <person name="Lopez J.V."/>
            <person name="Fischer M."/>
            <person name="Brown E.W."/>
        </authorList>
    </citation>
    <scope>NUCLEOTIDE SEQUENCE [LARGE SCALE GENOMIC DNA]</scope>
    <source>
        <strain evidence="3 4">ATCC 700023</strain>
    </source>
</reference>
<comment type="similarity">
    <text evidence="1">Belongs to the initiator RepB protein family.</text>
</comment>
<dbReference type="GO" id="GO:0006270">
    <property type="term" value="P:DNA replication initiation"/>
    <property type="evidence" value="ECO:0007669"/>
    <property type="project" value="InterPro"/>
</dbReference>
<dbReference type="OrthoDB" id="9122127at2"/>